<evidence type="ECO:0000313" key="2">
    <source>
        <dbReference type="Proteomes" id="UP000074914"/>
    </source>
</evidence>
<dbReference type="EMBL" id="CP013236">
    <property type="protein sequence ID" value="AMP13692.1"/>
    <property type="molecule type" value="Genomic_DNA"/>
</dbReference>
<reference evidence="1 2" key="1">
    <citation type="submission" date="2015-11" db="EMBL/GenBank/DDBJ databases">
        <title>Exploring the genomic traits of fungus-feeding bacterial genus Collimonas.</title>
        <authorList>
            <person name="Song C."/>
            <person name="Schmidt R."/>
            <person name="de Jager V."/>
            <person name="Krzyzanowska D."/>
            <person name="Jongedijk E."/>
            <person name="Cankar K."/>
            <person name="Beekwilder J."/>
            <person name="van Veen A."/>
            <person name="de Boer W."/>
            <person name="van Veen J.A."/>
            <person name="Garbeva P."/>
        </authorList>
    </citation>
    <scope>NUCLEOTIDE SEQUENCE [LARGE SCALE GENOMIC DNA]</scope>
    <source>
        <strain evidence="1 2">Ter291</strain>
    </source>
</reference>
<keyword evidence="2" id="KW-1185">Reference proteome</keyword>
<accession>A0ABM5Z3X5</accession>
<organism evidence="1 2">
    <name type="scientific">Collimonas pratensis</name>
    <dbReference type="NCBI Taxonomy" id="279113"/>
    <lineage>
        <taxon>Bacteria</taxon>
        <taxon>Pseudomonadati</taxon>
        <taxon>Pseudomonadota</taxon>
        <taxon>Betaproteobacteria</taxon>
        <taxon>Burkholderiales</taxon>
        <taxon>Oxalobacteraceae</taxon>
        <taxon>Collimonas</taxon>
    </lineage>
</organism>
<name>A0ABM5Z3X5_9BURK</name>
<evidence type="ECO:0000313" key="1">
    <source>
        <dbReference type="EMBL" id="AMP13692.1"/>
    </source>
</evidence>
<protein>
    <submittedName>
        <fullName evidence="1">Uncharacterized protein</fullName>
    </submittedName>
</protein>
<sequence length="230" mass="25645">MKLDGMLSGETLSYIHRTENVRIDWLLEGRGKQYAVNICTSDEDACELLDALFEEQWNVWILSDRVRMAIVLDQPASFSVKDGKTEAGEQQWRDIPYRVVEVITGTIGAKTLDCIRPKAGQDVVHLLDATSETLARLEKGMIGTYRLFHSPDALMHSAGKITAKHRIFNEFTQQELFPASPEEKALLGHFRAMGSEKRKTVAEVATALAQHEVAPEAPVDVKPKKNGNGN</sequence>
<gene>
    <name evidence="1" type="ORF">CPter291_1418</name>
</gene>
<dbReference type="Proteomes" id="UP000074914">
    <property type="component" value="Chromosome"/>
</dbReference>
<proteinExistence type="predicted"/>